<evidence type="ECO:0000313" key="2">
    <source>
        <dbReference type="Proteomes" id="UP000004563"/>
    </source>
</evidence>
<protein>
    <submittedName>
        <fullName evidence="1">Uncharacterized protein</fullName>
    </submittedName>
</protein>
<dbReference type="AlphaFoldDB" id="D4VE82"/>
<sequence length="40" mass="4891">MHEKGFYEMRLTMEFPAGVKKIKTFLKKLLFFFKKAVIFF</sequence>
<dbReference type="EMBL" id="ADKO01000116">
    <property type="protein sequence ID" value="EFG15796.1"/>
    <property type="molecule type" value="Genomic_DNA"/>
</dbReference>
<proteinExistence type="predicted"/>
<comment type="caution">
    <text evidence="1">The sequence shown here is derived from an EMBL/GenBank/DDBJ whole genome shotgun (WGS) entry which is preliminary data.</text>
</comment>
<reference evidence="1 2" key="1">
    <citation type="journal article" date="2011" name="J. Bacteriol.">
        <title>Draft genome sequence of Bacteroides vulgatus PC510, a strain isolated from human feces.</title>
        <authorList>
            <person name="Cuiv P.O."/>
            <person name="Klaassens E.S."/>
            <person name="Durkin A.S."/>
            <person name="Harkins D.M."/>
            <person name="Foster L."/>
            <person name="McCorrison J."/>
            <person name="Torralba M."/>
            <person name="Nelson K.E."/>
            <person name="Morrison M."/>
        </authorList>
    </citation>
    <scope>NUCLEOTIDE SEQUENCE [LARGE SCALE GENOMIC DNA]</scope>
    <source>
        <strain evidence="1 2">PC510</strain>
    </source>
</reference>
<evidence type="ECO:0000313" key="1">
    <source>
        <dbReference type="EMBL" id="EFG15796.1"/>
    </source>
</evidence>
<accession>D4VE82</accession>
<gene>
    <name evidence="1" type="ORF">CUU_1918</name>
</gene>
<dbReference type="Proteomes" id="UP000004563">
    <property type="component" value="Unassembled WGS sequence"/>
</dbReference>
<name>D4VE82_PHOVU</name>
<organism evidence="1 2">
    <name type="scientific">Phocaeicola vulgatus PC510</name>
    <dbReference type="NCBI Taxonomy" id="702446"/>
    <lineage>
        <taxon>Bacteria</taxon>
        <taxon>Pseudomonadati</taxon>
        <taxon>Bacteroidota</taxon>
        <taxon>Bacteroidia</taxon>
        <taxon>Bacteroidales</taxon>
        <taxon>Bacteroidaceae</taxon>
        <taxon>Phocaeicola</taxon>
    </lineage>
</organism>